<gene>
    <name evidence="4" type="ORF">RF55_25200</name>
</gene>
<dbReference type="AlphaFoldDB" id="A0A0J7JUF2"/>
<dbReference type="GO" id="GO:0003924">
    <property type="term" value="F:GTPase activity"/>
    <property type="evidence" value="ECO:0007669"/>
    <property type="project" value="InterPro"/>
</dbReference>
<feature type="domain" description="Tr-type G" evidence="2">
    <location>
        <begin position="2"/>
        <end position="86"/>
    </location>
</feature>
<dbReference type="EMBL" id="LBMM01031619">
    <property type="protein sequence ID" value="KMQ81792.1"/>
    <property type="molecule type" value="Genomic_DNA"/>
</dbReference>
<dbReference type="Proteomes" id="UP000036403">
    <property type="component" value="Unassembled WGS sequence"/>
</dbReference>
<dbReference type="PANTHER" id="PTHR43834:SF6">
    <property type="entry name" value="GTPASE DER"/>
    <property type="match status" value="1"/>
</dbReference>
<dbReference type="STRING" id="67767.A0A0J7JUF2"/>
<keyword evidence="5" id="KW-1185">Reference proteome</keyword>
<dbReference type="InterPro" id="IPR032859">
    <property type="entry name" value="KH_dom-like"/>
</dbReference>
<dbReference type="Pfam" id="PF14714">
    <property type="entry name" value="KH_dom-like"/>
    <property type="match status" value="1"/>
</dbReference>
<accession>A0A0J7JUF2</accession>
<dbReference type="InterPro" id="IPR015946">
    <property type="entry name" value="KH_dom-like_a/b"/>
</dbReference>
<dbReference type="InterPro" id="IPR027417">
    <property type="entry name" value="P-loop_NTPase"/>
</dbReference>
<dbReference type="InterPro" id="IPR000795">
    <property type="entry name" value="T_Tr_GTP-bd_dom"/>
</dbReference>
<evidence type="ECO:0000259" key="3">
    <source>
        <dbReference type="Pfam" id="PF14714"/>
    </source>
</evidence>
<reference evidence="4 5" key="1">
    <citation type="submission" date="2015-04" db="EMBL/GenBank/DDBJ databases">
        <title>Lasius niger genome sequencing.</title>
        <authorList>
            <person name="Konorov E.A."/>
            <person name="Nikitin M.A."/>
            <person name="Kirill M.V."/>
            <person name="Chang P."/>
        </authorList>
    </citation>
    <scope>NUCLEOTIDE SEQUENCE [LARGE SCALE GENOMIC DNA]</scope>
    <source>
        <tissue evidence="4">Whole</tissue>
    </source>
</reference>
<dbReference type="PaxDb" id="67767-A0A0J7JUF2"/>
<feature type="domain" description="GTPase Der C-terminal KH-domain-like" evidence="3">
    <location>
        <begin position="92"/>
        <end position="172"/>
    </location>
</feature>
<proteinExistence type="predicted"/>
<organism evidence="4 5">
    <name type="scientific">Lasius niger</name>
    <name type="common">Black garden ant</name>
    <dbReference type="NCBI Taxonomy" id="67767"/>
    <lineage>
        <taxon>Eukaryota</taxon>
        <taxon>Metazoa</taxon>
        <taxon>Ecdysozoa</taxon>
        <taxon>Arthropoda</taxon>
        <taxon>Hexapoda</taxon>
        <taxon>Insecta</taxon>
        <taxon>Pterygota</taxon>
        <taxon>Neoptera</taxon>
        <taxon>Endopterygota</taxon>
        <taxon>Hymenoptera</taxon>
        <taxon>Apocrita</taxon>
        <taxon>Aculeata</taxon>
        <taxon>Formicoidea</taxon>
        <taxon>Formicidae</taxon>
        <taxon>Formicinae</taxon>
        <taxon>Lasius</taxon>
        <taxon>Lasius</taxon>
    </lineage>
</organism>
<evidence type="ECO:0000256" key="1">
    <source>
        <dbReference type="ARBA" id="ARBA00022741"/>
    </source>
</evidence>
<dbReference type="Gene3D" id="3.40.50.300">
    <property type="entry name" value="P-loop containing nucleotide triphosphate hydrolases"/>
    <property type="match status" value="1"/>
</dbReference>
<protein>
    <submittedName>
        <fullName evidence="4">Gtp-binding protein der</fullName>
    </submittedName>
</protein>
<name>A0A0J7JUF2_LASNI</name>
<evidence type="ECO:0000259" key="2">
    <source>
        <dbReference type="Pfam" id="PF00009"/>
    </source>
</evidence>
<dbReference type="OrthoDB" id="8954335at2759"/>
<dbReference type="GO" id="GO:0005525">
    <property type="term" value="F:GTP binding"/>
    <property type="evidence" value="ECO:0007669"/>
    <property type="project" value="InterPro"/>
</dbReference>
<keyword evidence="1" id="KW-0547">Nucleotide-binding</keyword>
<dbReference type="Pfam" id="PF00009">
    <property type="entry name" value="GTP_EFTU"/>
    <property type="match status" value="1"/>
</dbReference>
<evidence type="ECO:0000313" key="5">
    <source>
        <dbReference type="Proteomes" id="UP000036403"/>
    </source>
</evidence>
<sequence length="183" mass="21028">MLMIDAERGLDEQDLQLARLIEEEGRACILVMNKWDLVKDHKETRKKIMDRLEISLAQLKGIPTITSSALKGRGLEQLLEAVLKNIAIWRQRVGTGALNRWFAEMLEKHPPPMVNGRRLKLRYMTQVKASPPTFVIFGTRVESIPESYKRYLVNGLRDAFGLSGVPVRVQLRSSKNPYEDEKR</sequence>
<dbReference type="PANTHER" id="PTHR43834">
    <property type="entry name" value="GTPASE DER"/>
    <property type="match status" value="1"/>
</dbReference>
<dbReference type="SUPFAM" id="SSF52540">
    <property type="entry name" value="P-loop containing nucleoside triphosphate hydrolases"/>
    <property type="match status" value="1"/>
</dbReference>
<comment type="caution">
    <text evidence="4">The sequence shown here is derived from an EMBL/GenBank/DDBJ whole genome shotgun (WGS) entry which is preliminary data.</text>
</comment>
<dbReference type="FunFam" id="3.30.300.20:FF:000004">
    <property type="entry name" value="GTPase Der"/>
    <property type="match status" value="1"/>
</dbReference>
<evidence type="ECO:0000313" key="4">
    <source>
        <dbReference type="EMBL" id="KMQ81792.1"/>
    </source>
</evidence>
<dbReference type="Gene3D" id="3.30.300.20">
    <property type="match status" value="1"/>
</dbReference>